<evidence type="ECO:0000256" key="1">
    <source>
        <dbReference type="SAM" id="MobiDB-lite"/>
    </source>
</evidence>
<keyword evidence="3" id="KW-1185">Reference proteome</keyword>
<feature type="compositionally biased region" description="Basic residues" evidence="1">
    <location>
        <begin position="118"/>
        <end position="127"/>
    </location>
</feature>
<evidence type="ECO:0000313" key="3">
    <source>
        <dbReference type="Proteomes" id="UP000716291"/>
    </source>
</evidence>
<comment type="caution">
    <text evidence="2">The sequence shown here is derived from an EMBL/GenBank/DDBJ whole genome shotgun (WGS) entry which is preliminary data.</text>
</comment>
<protein>
    <submittedName>
        <fullName evidence="2">Uncharacterized protein</fullName>
    </submittedName>
</protein>
<feature type="compositionally biased region" description="Basic and acidic residues" evidence="1">
    <location>
        <begin position="1"/>
        <end position="10"/>
    </location>
</feature>
<gene>
    <name evidence="2" type="ORF">G6F64_015221</name>
</gene>
<name>A0A9P6WRY8_RHIOR</name>
<sequence>MAGQRTRADQPGRAPGSAAPGWLGARAGPAGPLPGRRRAGGSRRTGTGAVRRQRRAPGPAQLLVPYPGQRQPAGAGAWHRRQSCGSTGRPARRGHGPAQPHGQHRTGPDQRSTGTHPGRGRPRRPAA</sequence>
<organism evidence="2 3">
    <name type="scientific">Rhizopus oryzae</name>
    <name type="common">Mucormycosis agent</name>
    <name type="synonym">Rhizopus arrhizus var. delemar</name>
    <dbReference type="NCBI Taxonomy" id="64495"/>
    <lineage>
        <taxon>Eukaryota</taxon>
        <taxon>Fungi</taxon>
        <taxon>Fungi incertae sedis</taxon>
        <taxon>Mucoromycota</taxon>
        <taxon>Mucoromycotina</taxon>
        <taxon>Mucoromycetes</taxon>
        <taxon>Mucorales</taxon>
        <taxon>Mucorineae</taxon>
        <taxon>Rhizopodaceae</taxon>
        <taxon>Rhizopus</taxon>
    </lineage>
</organism>
<evidence type="ECO:0000313" key="2">
    <source>
        <dbReference type="EMBL" id="KAG1274030.1"/>
    </source>
</evidence>
<feature type="region of interest" description="Disordered" evidence="1">
    <location>
        <begin position="1"/>
        <end position="127"/>
    </location>
</feature>
<feature type="compositionally biased region" description="Low complexity" evidence="1">
    <location>
        <begin position="18"/>
        <end position="34"/>
    </location>
</feature>
<accession>A0A9P6WRY8</accession>
<reference evidence="2" key="1">
    <citation type="journal article" date="2020" name="Microb. Genom.">
        <title>Genetic diversity of clinical and environmental Mucorales isolates obtained from an investigation of mucormycosis cases among solid organ transplant recipients.</title>
        <authorList>
            <person name="Nguyen M.H."/>
            <person name="Kaul D."/>
            <person name="Muto C."/>
            <person name="Cheng S.J."/>
            <person name="Richter R.A."/>
            <person name="Bruno V.M."/>
            <person name="Liu G."/>
            <person name="Beyhan S."/>
            <person name="Sundermann A.J."/>
            <person name="Mounaud S."/>
            <person name="Pasculle A.W."/>
            <person name="Nierman W.C."/>
            <person name="Driscoll E."/>
            <person name="Cumbie R."/>
            <person name="Clancy C.J."/>
            <person name="Dupont C.L."/>
        </authorList>
    </citation>
    <scope>NUCLEOTIDE SEQUENCE</scope>
    <source>
        <strain evidence="2">GL11</strain>
    </source>
</reference>
<dbReference type="AlphaFoldDB" id="A0A9P6WRY8"/>
<proteinExistence type="predicted"/>
<dbReference type="Proteomes" id="UP000716291">
    <property type="component" value="Unassembled WGS sequence"/>
</dbReference>
<dbReference type="EMBL" id="JAANQT010011901">
    <property type="protein sequence ID" value="KAG1274030.1"/>
    <property type="molecule type" value="Genomic_DNA"/>
</dbReference>